<reference evidence="5" key="1">
    <citation type="submission" date="2015-11" db="EMBL/GenBank/DDBJ databases">
        <authorList>
            <consortium name="International Coturnix japonica Genome Analysis Consortium"/>
            <person name="Warren W."/>
            <person name="Burt D.W."/>
            <person name="Antin P.B."/>
            <person name="Lanford R."/>
            <person name="Gros J."/>
            <person name="Wilson R.K."/>
        </authorList>
    </citation>
    <scope>NUCLEOTIDE SEQUENCE [LARGE SCALE GENOMIC DNA]</scope>
</reference>
<feature type="coiled-coil region" evidence="2">
    <location>
        <begin position="201"/>
        <end position="228"/>
    </location>
</feature>
<keyword evidence="3" id="KW-0472">Membrane</keyword>
<dbReference type="InterPro" id="IPR051147">
    <property type="entry name" value="CFAP_domain-containing"/>
</dbReference>
<dbReference type="AlphaFoldDB" id="A0A8C2TUC5"/>
<keyword evidence="3" id="KW-0812">Transmembrane</keyword>
<evidence type="ECO:0000259" key="4">
    <source>
        <dbReference type="Pfam" id="PF13863"/>
    </source>
</evidence>
<keyword evidence="1 2" id="KW-0175">Coiled coil</keyword>
<dbReference type="InterPro" id="IPR025252">
    <property type="entry name" value="DUF4200"/>
</dbReference>
<dbReference type="PANTHER" id="PTHR21683:SF9">
    <property type="entry name" value="CILIA- AND FLAGELLA-ASSOCIATED PROTEIN 73"/>
    <property type="match status" value="1"/>
</dbReference>
<feature type="domain" description="DUF4200" evidence="4">
    <location>
        <begin position="104"/>
        <end position="161"/>
    </location>
</feature>
<keyword evidence="3" id="KW-1133">Transmembrane helix</keyword>
<organism evidence="5 6">
    <name type="scientific">Coturnix japonica</name>
    <name type="common">Japanese quail</name>
    <name type="synonym">Coturnix coturnix japonica</name>
    <dbReference type="NCBI Taxonomy" id="93934"/>
    <lineage>
        <taxon>Eukaryota</taxon>
        <taxon>Metazoa</taxon>
        <taxon>Chordata</taxon>
        <taxon>Craniata</taxon>
        <taxon>Vertebrata</taxon>
        <taxon>Euteleostomi</taxon>
        <taxon>Archelosauria</taxon>
        <taxon>Archosauria</taxon>
        <taxon>Dinosauria</taxon>
        <taxon>Saurischia</taxon>
        <taxon>Theropoda</taxon>
        <taxon>Coelurosauria</taxon>
        <taxon>Aves</taxon>
        <taxon>Neognathae</taxon>
        <taxon>Galloanserae</taxon>
        <taxon>Galliformes</taxon>
        <taxon>Phasianidae</taxon>
        <taxon>Perdicinae</taxon>
        <taxon>Coturnix</taxon>
    </lineage>
</organism>
<name>A0A8C2TUC5_COTJA</name>
<dbReference type="PANTHER" id="PTHR21683">
    <property type="entry name" value="COILED-COIL DOMAIN-CONTAINING PROTEIN 42 LIKE-2-LIKE-RELATED"/>
    <property type="match status" value="1"/>
</dbReference>
<dbReference type="Ensembl" id="ENSCJPT00005024916.1">
    <property type="protein sequence ID" value="ENSCJPP00005017927.1"/>
    <property type="gene ID" value="ENSCJPG00005014565.1"/>
</dbReference>
<accession>A0A8C2TUC5</accession>
<dbReference type="GO" id="GO:0005856">
    <property type="term" value="C:cytoskeleton"/>
    <property type="evidence" value="ECO:0007669"/>
    <property type="project" value="UniProtKB-ARBA"/>
</dbReference>
<keyword evidence="6" id="KW-1185">Reference proteome</keyword>
<reference evidence="5" key="2">
    <citation type="submission" date="2025-08" db="UniProtKB">
        <authorList>
            <consortium name="Ensembl"/>
        </authorList>
    </citation>
    <scope>IDENTIFICATION</scope>
</reference>
<feature type="coiled-coil region" evidence="2">
    <location>
        <begin position="104"/>
        <end position="147"/>
    </location>
</feature>
<dbReference type="GeneTree" id="ENSGT01150000287401"/>
<dbReference type="Proteomes" id="UP000694412">
    <property type="component" value="Chromosome 15"/>
</dbReference>
<sequence length="322" mass="35667">MHTSWLSLGRHFGGVLLGLGVLAVLLDVMVCVCVCHRTVPTWDSASLLPSRRLLLKRREVVEVERALQAQREVQPPAQHVPPMCACFPSKVGLKPQISFGAMSARRQRAQQRAAEERVRAAQHRAEASRLQQELERLQQHREQLGRRLRSLHVFGAFLQDVQAATGQDVPSMLAHFGALAEVRAVLLQQVEAGRVAVAQGRAQLQQCCKEADNELSSSKEEMLRLRARLEAARPLCEAAQKMLLLGQIRMAVLSLFQLATTRLQVPKDVALEDTEAQLDVLLLCMQDLAAICAELGLCPHVPATTTTQPWHHRAVTAPPSQE</sequence>
<dbReference type="Pfam" id="PF13863">
    <property type="entry name" value="DUF4200"/>
    <property type="match status" value="1"/>
</dbReference>
<protein>
    <recommendedName>
        <fullName evidence="4">DUF4200 domain-containing protein</fullName>
    </recommendedName>
</protein>
<proteinExistence type="predicted"/>
<evidence type="ECO:0000256" key="1">
    <source>
        <dbReference type="ARBA" id="ARBA00023054"/>
    </source>
</evidence>
<evidence type="ECO:0000256" key="2">
    <source>
        <dbReference type="SAM" id="Coils"/>
    </source>
</evidence>
<reference evidence="5" key="3">
    <citation type="submission" date="2025-09" db="UniProtKB">
        <authorList>
            <consortium name="Ensembl"/>
        </authorList>
    </citation>
    <scope>IDENTIFICATION</scope>
</reference>
<evidence type="ECO:0000313" key="5">
    <source>
        <dbReference type="Ensembl" id="ENSCJPP00005017927.1"/>
    </source>
</evidence>
<evidence type="ECO:0000256" key="3">
    <source>
        <dbReference type="SAM" id="Phobius"/>
    </source>
</evidence>
<evidence type="ECO:0000313" key="6">
    <source>
        <dbReference type="Proteomes" id="UP000694412"/>
    </source>
</evidence>
<feature type="transmembrane region" description="Helical" evidence="3">
    <location>
        <begin position="12"/>
        <end position="30"/>
    </location>
</feature>